<reference evidence="3" key="1">
    <citation type="journal article" date="2020" name="Stud. Mycol.">
        <title>101 Dothideomycetes genomes: A test case for predicting lifestyles and emergence of pathogens.</title>
        <authorList>
            <person name="Haridas S."/>
            <person name="Albert R."/>
            <person name="Binder M."/>
            <person name="Bloem J."/>
            <person name="LaButti K."/>
            <person name="Salamov A."/>
            <person name="Andreopoulos B."/>
            <person name="Baker S."/>
            <person name="Barry K."/>
            <person name="Bills G."/>
            <person name="Bluhm B."/>
            <person name="Cannon C."/>
            <person name="Castanera R."/>
            <person name="Culley D."/>
            <person name="Daum C."/>
            <person name="Ezra D."/>
            <person name="Gonzalez J."/>
            <person name="Henrissat B."/>
            <person name="Kuo A."/>
            <person name="Liang C."/>
            <person name="Lipzen A."/>
            <person name="Lutzoni F."/>
            <person name="Magnuson J."/>
            <person name="Mondo S."/>
            <person name="Nolan M."/>
            <person name="Ohm R."/>
            <person name="Pangilinan J."/>
            <person name="Park H.-J."/>
            <person name="Ramirez L."/>
            <person name="Alfaro M."/>
            <person name="Sun H."/>
            <person name="Tritt A."/>
            <person name="Yoshinaga Y."/>
            <person name="Zwiers L.-H."/>
            <person name="Turgeon B."/>
            <person name="Goodwin S."/>
            <person name="Spatafora J."/>
            <person name="Crous P."/>
            <person name="Grigoriev I."/>
        </authorList>
    </citation>
    <scope>NUCLEOTIDE SEQUENCE [LARGE SCALE GENOMIC DNA]</scope>
    <source>
        <strain evidence="3">CBS 304.66</strain>
    </source>
</reference>
<evidence type="ECO:0000313" key="3">
    <source>
        <dbReference type="Proteomes" id="UP000800093"/>
    </source>
</evidence>
<dbReference type="EMBL" id="ML986586">
    <property type="protein sequence ID" value="KAF2268540.1"/>
    <property type="molecule type" value="Genomic_DNA"/>
</dbReference>
<proteinExistence type="predicted"/>
<gene>
    <name evidence="2" type="ORF">CC78DRAFT_540809</name>
</gene>
<dbReference type="OrthoDB" id="4072826at2759"/>
<dbReference type="PANTHER" id="PTHR43792:SF1">
    <property type="entry name" value="N-ACETYLTRANSFERASE DOMAIN-CONTAINING PROTEIN"/>
    <property type="match status" value="1"/>
</dbReference>
<dbReference type="SUPFAM" id="SSF55729">
    <property type="entry name" value="Acyl-CoA N-acyltransferases (Nat)"/>
    <property type="match status" value="1"/>
</dbReference>
<protein>
    <submittedName>
        <fullName evidence="2">Acyl-CoA N-acyltransferase</fullName>
    </submittedName>
</protein>
<name>A0A9P4KJG7_9PLEO</name>
<dbReference type="GO" id="GO:0016747">
    <property type="term" value="F:acyltransferase activity, transferring groups other than amino-acyl groups"/>
    <property type="evidence" value="ECO:0007669"/>
    <property type="project" value="InterPro"/>
</dbReference>
<feature type="domain" description="N-acetyltransferase" evidence="1">
    <location>
        <begin position="38"/>
        <end position="186"/>
    </location>
</feature>
<dbReference type="PROSITE" id="PS51186">
    <property type="entry name" value="GNAT"/>
    <property type="match status" value="1"/>
</dbReference>
<dbReference type="InterPro" id="IPR016181">
    <property type="entry name" value="Acyl_CoA_acyltransferase"/>
</dbReference>
<accession>A0A9P4KJG7</accession>
<dbReference type="InterPro" id="IPR000182">
    <property type="entry name" value="GNAT_dom"/>
</dbReference>
<dbReference type="Proteomes" id="UP000800093">
    <property type="component" value="Unassembled WGS sequence"/>
</dbReference>
<evidence type="ECO:0000313" key="2">
    <source>
        <dbReference type="EMBL" id="KAF2268540.1"/>
    </source>
</evidence>
<dbReference type="Pfam" id="PF13302">
    <property type="entry name" value="Acetyltransf_3"/>
    <property type="match status" value="1"/>
</dbReference>
<dbReference type="AlphaFoldDB" id="A0A9P4KJG7"/>
<dbReference type="PANTHER" id="PTHR43792">
    <property type="entry name" value="GNAT FAMILY, PUTATIVE (AFU_ORTHOLOGUE AFUA_3G00765)-RELATED-RELATED"/>
    <property type="match status" value="1"/>
</dbReference>
<keyword evidence="3" id="KW-1185">Reference proteome</keyword>
<evidence type="ECO:0000259" key="1">
    <source>
        <dbReference type="PROSITE" id="PS51186"/>
    </source>
</evidence>
<organism evidence="2 3">
    <name type="scientific">Lojkania enalia</name>
    <dbReference type="NCBI Taxonomy" id="147567"/>
    <lineage>
        <taxon>Eukaryota</taxon>
        <taxon>Fungi</taxon>
        <taxon>Dikarya</taxon>
        <taxon>Ascomycota</taxon>
        <taxon>Pezizomycotina</taxon>
        <taxon>Dothideomycetes</taxon>
        <taxon>Pleosporomycetidae</taxon>
        <taxon>Pleosporales</taxon>
        <taxon>Pleosporales incertae sedis</taxon>
        <taxon>Lojkania</taxon>
    </lineage>
</organism>
<dbReference type="Gene3D" id="3.40.630.30">
    <property type="match status" value="1"/>
</dbReference>
<comment type="caution">
    <text evidence="2">The sequence shown here is derived from an EMBL/GenBank/DDBJ whole genome shotgun (WGS) entry which is preliminary data.</text>
</comment>
<sequence length="208" mass="23534">MVVVDPKYTTTTERLLLRPMAMADAADILLMRSNPEVMLHTPLKPSDDMEQTKAWMQGCFDRDNNWNFSVELLSSAAERYPTEPRVIGLVGAVRSPEVGYIFNLSYWGKGYATEALKAFMPLFFEHYSGGEQPRFDYAEAHVDTELISSQNVLRKAGFELLEVREKDFENPILGIRDTCIFRRRRPGAEVCNPALPGACGLHKGRKNS</sequence>
<dbReference type="InterPro" id="IPR051531">
    <property type="entry name" value="N-acetyltransferase"/>
</dbReference>